<dbReference type="VEuPathDB" id="VectorBase:ISCW023269"/>
<reference evidence="3" key="2">
    <citation type="submission" date="2020-05" db="UniProtKB">
        <authorList>
            <consortium name="EnsemblMetazoa"/>
        </authorList>
    </citation>
    <scope>IDENTIFICATION</scope>
    <source>
        <strain evidence="3">wikel</strain>
    </source>
</reference>
<name>B7QJV9_IXOSC</name>
<protein>
    <submittedName>
        <fullName evidence="2 3">Uncharacterized protein</fullName>
    </submittedName>
</protein>
<organism>
    <name type="scientific">Ixodes scapularis</name>
    <name type="common">Black-legged tick</name>
    <name type="synonym">Deer tick</name>
    <dbReference type="NCBI Taxonomy" id="6945"/>
    <lineage>
        <taxon>Eukaryota</taxon>
        <taxon>Metazoa</taxon>
        <taxon>Ecdysozoa</taxon>
        <taxon>Arthropoda</taxon>
        <taxon>Chelicerata</taxon>
        <taxon>Arachnida</taxon>
        <taxon>Acari</taxon>
        <taxon>Parasitiformes</taxon>
        <taxon>Ixodida</taxon>
        <taxon>Ixodoidea</taxon>
        <taxon>Ixodidae</taxon>
        <taxon>Ixodinae</taxon>
        <taxon>Ixodes</taxon>
    </lineage>
</organism>
<dbReference type="EMBL" id="ABJB010861343">
    <property type="status" value="NOT_ANNOTATED_CDS"/>
    <property type="molecule type" value="Genomic_DNA"/>
</dbReference>
<dbReference type="PaxDb" id="6945-B7QJV9"/>
<dbReference type="AlphaFoldDB" id="B7QJV9"/>
<evidence type="ECO:0000256" key="1">
    <source>
        <dbReference type="SAM" id="MobiDB-lite"/>
    </source>
</evidence>
<proteinExistence type="predicted"/>
<dbReference type="VEuPathDB" id="VectorBase:ISCI023269"/>
<dbReference type="Proteomes" id="UP000001555">
    <property type="component" value="Unassembled WGS sequence"/>
</dbReference>
<gene>
    <name evidence="2" type="ORF">IscW_ISCW023269</name>
</gene>
<dbReference type="EnsemblMetazoa" id="ISCW023269-RA">
    <property type="protein sequence ID" value="ISCW023269-PA"/>
    <property type="gene ID" value="ISCW023269"/>
</dbReference>
<reference evidence="2 4" key="1">
    <citation type="submission" date="2008-03" db="EMBL/GenBank/DDBJ databases">
        <title>Annotation of Ixodes scapularis.</title>
        <authorList>
            <consortium name="Ixodes scapularis Genome Project Consortium"/>
            <person name="Caler E."/>
            <person name="Hannick L.I."/>
            <person name="Bidwell S."/>
            <person name="Joardar V."/>
            <person name="Thiagarajan M."/>
            <person name="Amedeo P."/>
            <person name="Galinsky K.J."/>
            <person name="Schobel S."/>
            <person name="Inman J."/>
            <person name="Hostetler J."/>
            <person name="Miller J."/>
            <person name="Hammond M."/>
            <person name="Megy K."/>
            <person name="Lawson D."/>
            <person name="Kodira C."/>
            <person name="Sutton G."/>
            <person name="Meyer J."/>
            <person name="Hill C.A."/>
            <person name="Birren B."/>
            <person name="Nene V."/>
            <person name="Collins F."/>
            <person name="Alarcon-Chaidez F."/>
            <person name="Wikel S."/>
            <person name="Strausberg R."/>
        </authorList>
    </citation>
    <scope>NUCLEOTIDE SEQUENCE [LARGE SCALE GENOMIC DNA]</scope>
    <source>
        <strain evidence="4">Wikel</strain>
        <strain evidence="2">Wikel colony</strain>
    </source>
</reference>
<evidence type="ECO:0000313" key="4">
    <source>
        <dbReference type="Proteomes" id="UP000001555"/>
    </source>
</evidence>
<dbReference type="EMBL" id="DS954809">
    <property type="protein sequence ID" value="EEC19131.1"/>
    <property type="molecule type" value="Genomic_DNA"/>
</dbReference>
<feature type="region of interest" description="Disordered" evidence="1">
    <location>
        <begin position="1"/>
        <end position="34"/>
    </location>
</feature>
<evidence type="ECO:0000313" key="3">
    <source>
        <dbReference type="EnsemblMetazoa" id="ISCW023269-PA"/>
    </source>
</evidence>
<evidence type="ECO:0000313" key="2">
    <source>
        <dbReference type="EMBL" id="EEC19131.1"/>
    </source>
</evidence>
<keyword evidence="4" id="KW-1185">Reference proteome</keyword>
<dbReference type="HOGENOM" id="CLU_1940447_0_0_1"/>
<accession>B7QJV9</accession>
<feature type="compositionally biased region" description="Polar residues" evidence="1">
    <location>
        <begin position="21"/>
        <end position="33"/>
    </location>
</feature>
<dbReference type="InParanoid" id="B7QJV9"/>
<sequence>MITAIRRDTSALPRHAGEGSPSEQTGQQFSSPDASLARPLLRGRLYCAGAEDSGAASSPSVHSPPEALSILPSFIAFRILVRLPARENPARVLRLYACTVGERRRRRQLPASMHRRVPRPLRLRLRCCSS</sequence>